<reference evidence="2" key="1">
    <citation type="submission" date="2019-03" db="EMBL/GenBank/DDBJ databases">
        <title>Long read genome sequence of the mycoparasitic Pythium oligandrum ATCC 38472 isolated from sugarbeet rhizosphere.</title>
        <authorList>
            <person name="Gaulin E."/>
        </authorList>
    </citation>
    <scope>NUCLEOTIDE SEQUENCE</scope>
    <source>
        <strain evidence="2">ATCC 38472_TT</strain>
    </source>
</reference>
<feature type="region of interest" description="Disordered" evidence="1">
    <location>
        <begin position="77"/>
        <end position="104"/>
    </location>
</feature>
<gene>
    <name evidence="2" type="ORF">Poli38472_000749</name>
</gene>
<evidence type="ECO:0000256" key="1">
    <source>
        <dbReference type="SAM" id="MobiDB-lite"/>
    </source>
</evidence>
<keyword evidence="3" id="KW-1185">Reference proteome</keyword>
<sequence>MDLDLVGDSGSEADEYGELDGMTLAKTMFTPDTQEFARENEEKPTTEARENAQQSQLVLETLPLEASRVDPENDAELIVEDGANPNTPGGVDEESEDEMEEAAPQGPRFKIGDIVHVAARTWPGINKLGGAGKIATILEEVDESGEPTFLYNVKYMLGGFEKRIEEEFIEDLVSTLEQGARPHKGRVFYHEEFAHEPNKKKRTANMDNEPKTTGQADTSVTVQKPKLVKTPTPRREHGPLGEDPLTNEEDDPAIEIPSSDDSDFVVGDESDAESSRVTQKLDDYSFIMASTPQDSVVREKESRDRVPRASAEKMKKRKRRRRSDESGKAEKTQSQKRSRRIVVSDSESGGDASRLERQQSKKRRYVGGYVHGTEDPEGRFIQPEGDLAGLPEDILRELNIKLGKSKGELRNQLNTVADRLLENLRVFELKKKEALISLNRVLSLNDDEAHQVNRTLVELGDFVRRQLIRSGEDVINEIIKLLEKKGGSLPERIDLQFEHWKQQISDHDIWVKKSLRSLESVFAHRGMSTTFSRELLDNQLAGQDDYEDANASHEEDLAPQDVSKSDSDDFIEVWPQNIPRKPEPRRRRTQDAEERRYRGVQSRKRSLPTKTQSTLDDYEFHDYERIPSAGLQPTSRMSNFRLTRERPQTLSKDPKWDWARKMKHSNQQTYSTAHRVAQVFRGVKAGRTATTKDTSGSVQIARLKLRDKRYRNPSFPSQPRLHNNGVYIMEQEIMRQDAGPRGMNNWKRGERSMVQDLSLSTHAQMNDMEPSSDDNAGWERIFKLLTEDMSLPLKVEVDVSNEIGPVFYNDTIIFDEWCDEHDFKRIVDSAAIVRQGLTTLRLKEFSVMAALNSTKYGQKGEKLEDSLDWKLLNTEAEEYHSMLRSFSANTTLVFQDLEGAEHESIMKDLFVEIARSLKQLPDCNTVFGSLPAYPYFFNVASPEATTTPLLTAINRSYWYYIQILVVIKDRYATLSRGGSMSSLAVLDILPPNRVALASCLFLVDLNIYLPVSHRRNRPLPEASNSNVALSAPSTPALSLWLLLQRLLSDGALQVGTNSIGSTNLWTFLQTTYQQRFVEELVIGYLDHKSNGGYVRERAPVGLDKGRNKCAVLQSQLFAADQMWDICVAIGSVHQTSSQEGHDSQWGMVKELMHPTNPDLLPFADNVSSSLSHDKVDLGKSVFKLRVLRRLLYLSAILPPSSDIAELALRQLWDSGASQTSLSEIIAFLEKLREVDSTSDDKILLSLFSEEAEDLDATGLLARIILIQVSKLDKAIYRNRFRQPVLREISARFEIHKLQNAQSANTSSTKPAVKDPVRAKTTWQWGNQAATAVQNVEVPVEKACQSTVPLIKNRIAEAGMMVSILVALAASSLCLEQDAASVSSRRRTLKREVEFYCKELWNIGSDVIEIGSYLGDALCFIGASAIDANVGYSTVFQQLNNLLKRSSDKYGSADKVEGDEIISPEKKAVCQDALATMLSSLKALRDLSLRLIDRIQQQKGGPMEAEDVRTSITMIINSGLSSCLESAADNLVPVSVLDVALELLMMWIPQQRYEPNQCLAFRKPTAASSGEFDEFGEFDDDVWATVDLDNISNQAPTAKLFGTEVVPFAREVALQQLRISLQRLVINFPTKRDRSYQEMFAIDLLGYMISTCSFQFSWSTVSLSSLRTRTLAPRLFAAILKYNPEKQWFSTCYLSEQNADQDLTAMWLMSTLDLKALSPLKATYQLGGTSSICTSRYSTYWSVMTDALMASLLKDDQVVRYKMDAGLHRLLWQTASQCTFPDHIRANSDPDNARVLYDMHIGVFRSFCASTRLIWEELNVDPVSNRLGMNRFRLKMMDSQRGIFAALPEAYEINLRSVCSQLDGGKVNWYRLSAEFLDVFAPLQSARTLHDLEDDSTHGLDKSRVDPAIQPLVTLFRFMYDCVDSFLFHSSAMAIGQQNIFFSVMKLMFRQAYCAEFPLAEKRLARQPTMNDTGAQNDWLQLNQQLMLKTIQDKSISSVLSTVSPACRGFIESVRLFFAFQKYPSLMNWFAQTLETYQTVKAGWFGSPLRILLYNVLDPHGPLGVHSYYPMEADSSSTQFDPSRIRREAFYLACGLFPCRCTASYEHTRSSHLQHNGGMNLKILRCFILQSFLTQLMESSIAHDEDVQETLIPVMQFMKAVLHHCNINDSANMRDNSESGFVASVEILPCFVHVAEQVILMMRNNDSLSSSISCVIFIEFVRITEELVRVNVVRPDDLVGKMLHIALRCAGCMYASLCKYSTAQLEPLFAEDVAIPFLDELAALKKRVMEIERVKAERIIPSSPTKNAEDYGVSPLRTRLDLLSAIRRLVKHCHQVLPPQDSQLSTLLHTREPAQQVEASMS</sequence>
<evidence type="ECO:0000313" key="2">
    <source>
        <dbReference type="EMBL" id="TMW60707.1"/>
    </source>
</evidence>
<accession>A0A8K1FIE8</accession>
<feature type="region of interest" description="Disordered" evidence="1">
    <location>
        <begin position="1"/>
        <end position="55"/>
    </location>
</feature>
<feature type="region of interest" description="Disordered" evidence="1">
    <location>
        <begin position="191"/>
        <end position="278"/>
    </location>
</feature>
<protein>
    <submittedName>
        <fullName evidence="2">Uncharacterized protein</fullName>
    </submittedName>
</protein>
<feature type="compositionally biased region" description="Basic and acidic residues" evidence="1">
    <location>
        <begin position="296"/>
        <end position="313"/>
    </location>
</feature>
<name>A0A8K1FIE8_PYTOL</name>
<feature type="compositionally biased region" description="Acidic residues" evidence="1">
    <location>
        <begin position="245"/>
        <end position="272"/>
    </location>
</feature>
<feature type="compositionally biased region" description="Basic and acidic residues" evidence="1">
    <location>
        <begin position="322"/>
        <end position="333"/>
    </location>
</feature>
<evidence type="ECO:0000313" key="3">
    <source>
        <dbReference type="Proteomes" id="UP000794436"/>
    </source>
</evidence>
<dbReference type="OrthoDB" id="49627at2759"/>
<dbReference type="EMBL" id="SPLM01000108">
    <property type="protein sequence ID" value="TMW60707.1"/>
    <property type="molecule type" value="Genomic_DNA"/>
</dbReference>
<proteinExistence type="predicted"/>
<feature type="region of interest" description="Disordered" evidence="1">
    <location>
        <begin position="293"/>
        <end position="381"/>
    </location>
</feature>
<comment type="caution">
    <text evidence="2">The sequence shown here is derived from an EMBL/GenBank/DDBJ whole genome shotgun (WGS) entry which is preliminary data.</text>
</comment>
<feature type="region of interest" description="Disordered" evidence="1">
    <location>
        <begin position="546"/>
        <end position="612"/>
    </location>
</feature>
<dbReference type="Proteomes" id="UP000794436">
    <property type="component" value="Unassembled WGS sequence"/>
</dbReference>
<organism evidence="2 3">
    <name type="scientific">Pythium oligandrum</name>
    <name type="common">Mycoparasitic fungus</name>
    <dbReference type="NCBI Taxonomy" id="41045"/>
    <lineage>
        <taxon>Eukaryota</taxon>
        <taxon>Sar</taxon>
        <taxon>Stramenopiles</taxon>
        <taxon>Oomycota</taxon>
        <taxon>Peronosporomycetes</taxon>
        <taxon>Pythiales</taxon>
        <taxon>Pythiaceae</taxon>
        <taxon>Pythium</taxon>
    </lineage>
</organism>
<feature type="compositionally biased region" description="Polar residues" evidence="1">
    <location>
        <begin position="211"/>
        <end position="222"/>
    </location>
</feature>
<feature type="compositionally biased region" description="Acidic residues" evidence="1">
    <location>
        <begin position="1"/>
        <end position="18"/>
    </location>
</feature>
<feature type="compositionally biased region" description="Acidic residues" evidence="1">
    <location>
        <begin position="91"/>
        <end position="101"/>
    </location>
</feature>
<feature type="compositionally biased region" description="Basic and acidic residues" evidence="1">
    <location>
        <begin position="35"/>
        <end position="50"/>
    </location>
</feature>